<name>G2QCV3_THET4</name>
<gene>
    <name evidence="2" type="ORF">MYCTH_2305420</name>
</gene>
<protein>
    <submittedName>
        <fullName evidence="2">Uncharacterized protein</fullName>
    </submittedName>
</protein>
<dbReference type="Proteomes" id="UP000007322">
    <property type="component" value="Chromosome 3"/>
</dbReference>
<keyword evidence="1" id="KW-0732">Signal</keyword>
<dbReference type="VEuPathDB" id="FungiDB:MYCTH_2305420"/>
<evidence type="ECO:0000313" key="2">
    <source>
        <dbReference type="EMBL" id="AEO58224.1"/>
    </source>
</evidence>
<feature type="chain" id="PRO_5003436295" evidence="1">
    <location>
        <begin position="22"/>
        <end position="98"/>
    </location>
</feature>
<organism evidence="2 3">
    <name type="scientific">Thermothelomyces thermophilus (strain ATCC 42464 / BCRC 31852 / DSM 1799)</name>
    <name type="common">Sporotrichum thermophile</name>
    <dbReference type="NCBI Taxonomy" id="573729"/>
    <lineage>
        <taxon>Eukaryota</taxon>
        <taxon>Fungi</taxon>
        <taxon>Dikarya</taxon>
        <taxon>Ascomycota</taxon>
        <taxon>Pezizomycotina</taxon>
        <taxon>Sordariomycetes</taxon>
        <taxon>Sordariomycetidae</taxon>
        <taxon>Sordariales</taxon>
        <taxon>Chaetomiaceae</taxon>
        <taxon>Thermothelomyces</taxon>
    </lineage>
</organism>
<reference evidence="2 3" key="1">
    <citation type="journal article" date="2011" name="Nat. Biotechnol.">
        <title>Comparative genomic analysis of the thermophilic biomass-degrading fungi Myceliophthora thermophila and Thielavia terrestris.</title>
        <authorList>
            <person name="Berka R.M."/>
            <person name="Grigoriev I.V."/>
            <person name="Otillar R."/>
            <person name="Salamov A."/>
            <person name="Grimwood J."/>
            <person name="Reid I."/>
            <person name="Ishmael N."/>
            <person name="John T."/>
            <person name="Darmond C."/>
            <person name="Moisan M.-C."/>
            <person name="Henrissat B."/>
            <person name="Coutinho P.M."/>
            <person name="Lombard V."/>
            <person name="Natvig D.O."/>
            <person name="Lindquist E."/>
            <person name="Schmutz J."/>
            <person name="Lucas S."/>
            <person name="Harris P."/>
            <person name="Powlowski J."/>
            <person name="Bellemare A."/>
            <person name="Taylor D."/>
            <person name="Butler G."/>
            <person name="de Vries R.P."/>
            <person name="Allijn I.E."/>
            <person name="van den Brink J."/>
            <person name="Ushinsky S."/>
            <person name="Storms R."/>
            <person name="Powell A.J."/>
            <person name="Paulsen I.T."/>
            <person name="Elbourne L.D.H."/>
            <person name="Baker S.E."/>
            <person name="Magnuson J."/>
            <person name="LaBoissiere S."/>
            <person name="Clutterbuck A.J."/>
            <person name="Martinez D."/>
            <person name="Wogulis M."/>
            <person name="de Leon A.L."/>
            <person name="Rey M.W."/>
            <person name="Tsang A."/>
        </authorList>
    </citation>
    <scope>NUCLEOTIDE SEQUENCE [LARGE SCALE GENOMIC DNA]</scope>
    <source>
        <strain evidence="3">ATCC 42464 / BCRC 31852 / DSM 1799</strain>
    </source>
</reference>
<dbReference type="AlphaFoldDB" id="G2QCV3"/>
<evidence type="ECO:0000256" key="1">
    <source>
        <dbReference type="SAM" id="SignalP"/>
    </source>
</evidence>
<dbReference type="EMBL" id="CP003004">
    <property type="protein sequence ID" value="AEO58224.1"/>
    <property type="molecule type" value="Genomic_DNA"/>
</dbReference>
<accession>G2QCV3</accession>
<dbReference type="RefSeq" id="XP_003663469.1">
    <property type="nucleotide sequence ID" value="XM_003663421.1"/>
</dbReference>
<dbReference type="eggNOG" id="ENOG502RJBY">
    <property type="taxonomic scope" value="Eukaryota"/>
</dbReference>
<dbReference type="KEGG" id="mtm:MYCTH_2305420"/>
<keyword evidence="3" id="KW-1185">Reference proteome</keyword>
<proteinExistence type="predicted"/>
<sequence length="98" mass="11355">MVLFLFLFLLHCCLLSCYLLAAPSLLIQTDVELRISTLALGSMLAGSWYIWEAGRDYMVAAEADKYEPRLLGTHREGKVNRDYVNYERWVEEKHGNKK</sequence>
<dbReference type="OMA" id="IWHEGRN"/>
<evidence type="ECO:0000313" key="3">
    <source>
        <dbReference type="Proteomes" id="UP000007322"/>
    </source>
</evidence>
<feature type="signal peptide" evidence="1">
    <location>
        <begin position="1"/>
        <end position="21"/>
    </location>
</feature>
<dbReference type="HOGENOM" id="CLU_2335114_0_0_1"/>
<dbReference type="OrthoDB" id="4585249at2759"/>
<dbReference type="GeneID" id="11509425"/>
<dbReference type="InParanoid" id="G2QCV3"/>